<feature type="transmembrane region" description="Helical" evidence="5">
    <location>
        <begin position="352"/>
        <end position="374"/>
    </location>
</feature>
<dbReference type="EMBL" id="CP113797">
    <property type="protein sequence ID" value="WAL62602.1"/>
    <property type="molecule type" value="Genomic_DNA"/>
</dbReference>
<evidence type="ECO:0000313" key="7">
    <source>
        <dbReference type="EMBL" id="WAL62602.1"/>
    </source>
</evidence>
<dbReference type="RefSeq" id="WP_268612942.1">
    <property type="nucleotide sequence ID" value="NZ_CP113797.1"/>
</dbReference>
<feature type="transmembrane region" description="Helical" evidence="5">
    <location>
        <begin position="36"/>
        <end position="55"/>
    </location>
</feature>
<feature type="transmembrane region" description="Helical" evidence="5">
    <location>
        <begin position="222"/>
        <end position="241"/>
    </location>
</feature>
<keyword evidence="8" id="KW-1185">Reference proteome</keyword>
<dbReference type="InterPro" id="IPR051533">
    <property type="entry name" value="WaaL-like"/>
</dbReference>
<evidence type="ECO:0000256" key="3">
    <source>
        <dbReference type="ARBA" id="ARBA00022989"/>
    </source>
</evidence>
<dbReference type="Proteomes" id="UP001163152">
    <property type="component" value="Chromosome"/>
</dbReference>
<dbReference type="GO" id="GO:0016874">
    <property type="term" value="F:ligase activity"/>
    <property type="evidence" value="ECO:0007669"/>
    <property type="project" value="UniProtKB-KW"/>
</dbReference>
<gene>
    <name evidence="7" type="ORF">OXH18_11600</name>
</gene>
<feature type="transmembrane region" description="Helical" evidence="5">
    <location>
        <begin position="109"/>
        <end position="133"/>
    </location>
</feature>
<feature type="transmembrane region" description="Helical" evidence="5">
    <location>
        <begin position="427"/>
        <end position="448"/>
    </location>
</feature>
<feature type="transmembrane region" description="Helical" evidence="5">
    <location>
        <begin position="12"/>
        <end position="31"/>
    </location>
</feature>
<comment type="subcellular location">
    <subcellularLocation>
        <location evidence="1">Membrane</location>
        <topology evidence="1">Multi-pass membrane protein</topology>
    </subcellularLocation>
</comment>
<dbReference type="InterPro" id="IPR007016">
    <property type="entry name" value="O-antigen_ligase-rel_domated"/>
</dbReference>
<protein>
    <submittedName>
        <fullName evidence="7">O-antigen ligase family protein</fullName>
    </submittedName>
</protein>
<feature type="transmembrane region" description="Helical" evidence="5">
    <location>
        <begin position="386"/>
        <end position="406"/>
    </location>
</feature>
<feature type="transmembrane region" description="Helical" evidence="5">
    <location>
        <begin position="145"/>
        <end position="161"/>
    </location>
</feature>
<keyword evidence="4 5" id="KW-0472">Membrane</keyword>
<dbReference type="AlphaFoldDB" id="A0A9E8ZGE3"/>
<dbReference type="GO" id="GO:0016020">
    <property type="term" value="C:membrane"/>
    <property type="evidence" value="ECO:0007669"/>
    <property type="project" value="UniProtKB-SubCell"/>
</dbReference>
<organism evidence="7 8">
    <name type="scientific">Thermocoleostomius sinensis A174</name>
    <dbReference type="NCBI Taxonomy" id="2016057"/>
    <lineage>
        <taxon>Bacteria</taxon>
        <taxon>Bacillati</taxon>
        <taxon>Cyanobacteriota</taxon>
        <taxon>Cyanophyceae</taxon>
        <taxon>Oculatellales</taxon>
        <taxon>Oculatellaceae</taxon>
        <taxon>Thermocoleostomius</taxon>
    </lineage>
</organism>
<evidence type="ECO:0000256" key="1">
    <source>
        <dbReference type="ARBA" id="ARBA00004141"/>
    </source>
</evidence>
<evidence type="ECO:0000313" key="8">
    <source>
        <dbReference type="Proteomes" id="UP001163152"/>
    </source>
</evidence>
<evidence type="ECO:0000256" key="5">
    <source>
        <dbReference type="SAM" id="Phobius"/>
    </source>
</evidence>
<keyword evidence="7" id="KW-0436">Ligase</keyword>
<dbReference type="PANTHER" id="PTHR37422:SF23">
    <property type="entry name" value="TEICHURONIC ACID BIOSYNTHESIS PROTEIN TUAE"/>
    <property type="match status" value="1"/>
</dbReference>
<dbReference type="KEGG" id="tsin:OXH18_11600"/>
<evidence type="ECO:0000256" key="2">
    <source>
        <dbReference type="ARBA" id="ARBA00022692"/>
    </source>
</evidence>
<dbReference type="PANTHER" id="PTHR37422">
    <property type="entry name" value="TEICHURONIC ACID BIOSYNTHESIS PROTEIN TUAE"/>
    <property type="match status" value="1"/>
</dbReference>
<feature type="domain" description="O-antigen ligase-related" evidence="6">
    <location>
        <begin position="270"/>
        <end position="402"/>
    </location>
</feature>
<evidence type="ECO:0000256" key="4">
    <source>
        <dbReference type="ARBA" id="ARBA00023136"/>
    </source>
</evidence>
<keyword evidence="3 5" id="KW-1133">Transmembrane helix</keyword>
<feature type="transmembrane region" description="Helical" evidence="5">
    <location>
        <begin position="75"/>
        <end position="97"/>
    </location>
</feature>
<name>A0A9E8ZGE3_9CYAN</name>
<feature type="transmembrane region" description="Helical" evidence="5">
    <location>
        <begin position="289"/>
        <end position="307"/>
    </location>
</feature>
<dbReference type="Pfam" id="PF04932">
    <property type="entry name" value="Wzy_C"/>
    <property type="match status" value="1"/>
</dbReference>
<accession>A0A9E8ZGE3</accession>
<evidence type="ECO:0000259" key="6">
    <source>
        <dbReference type="Pfam" id="PF04932"/>
    </source>
</evidence>
<proteinExistence type="predicted"/>
<sequence length="481" mass="53651">MFIHQQNRSIYLPIAIVTGAIGLGAVVGLLAGAKPLYLGILLVAALVFLLFFLRFEQTVLGLLILRSAIDSFVGLQLPSVFAVGLNLLIIVYVLMALATDRSVRTDRFWWFFAGWWLIQGLWLVLLAMGALGHSASLMSDSIREWVRLFSWVMVYLLILQLRGRVAPQTIISALFLSLIIPIAVAVLQMVAPSVLPNELSPVMGLDPGAALPDEGVRIRGTIGHANSFTTYLLLFIALTLWKMEHSKQRWLWLPLLGTLIVCLVAAKALFGVVMLGVFMLVLMAPRLNGLNLIGGAILFTLVIALFASSEFGRQRLGSIANTPLLNPDIDISRAILLSNSDYNSFNWRISQWYTLLNAWKQYPIFGYGLGLSIHTSGNNLLPHNDYIRSLVEGGVVGFSAFIGLLGMQAMRLLRLRQRLQPGPQRNFCWTLFAMFVAMCVGMITENIWSHTLLFFYWWTLWVAASWDWEQPTSQPVSVPET</sequence>
<keyword evidence="2 5" id="KW-0812">Transmembrane</keyword>
<feature type="transmembrane region" description="Helical" evidence="5">
    <location>
        <begin position="253"/>
        <end position="283"/>
    </location>
</feature>
<reference evidence="7" key="1">
    <citation type="submission" date="2022-12" db="EMBL/GenBank/DDBJ databases">
        <title>Polyphasic identification of a Novel Hot-Spring Cyanobacterium Ocullathermofonsia sinensis gen nov. sp. nov. and Genomic Insights on its Adaptations to the Thermal Habitat.</title>
        <authorList>
            <person name="Daroch M."/>
            <person name="Tang J."/>
            <person name="Jiang Y."/>
        </authorList>
    </citation>
    <scope>NUCLEOTIDE SEQUENCE</scope>
    <source>
        <strain evidence="7">PKUAC-SCTA174</strain>
    </source>
</reference>
<feature type="transmembrane region" description="Helical" evidence="5">
    <location>
        <begin position="173"/>
        <end position="195"/>
    </location>
</feature>